<proteinExistence type="predicted"/>
<comment type="caution">
    <text evidence="1">The sequence shown here is derived from an EMBL/GenBank/DDBJ whole genome shotgun (WGS) entry which is preliminary data.</text>
</comment>
<dbReference type="AlphaFoldDB" id="A0ABD2ZMF7"/>
<protein>
    <submittedName>
        <fullName evidence="1">Uncharacterized protein</fullName>
    </submittedName>
</protein>
<dbReference type="EMBL" id="JBJUIK010000008">
    <property type="protein sequence ID" value="KAL3520324.1"/>
    <property type="molecule type" value="Genomic_DNA"/>
</dbReference>
<sequence>MLKCLIALPLLRRRGITRNLSLTKKRDAKEVLASDVNDNVRRIVGKDSQHFITKSGCVLRKLAKLNVQKLSKLSDKEREDLITLNMIKDHSQRQFLRYSTKEEAMEHVLEGVSHNDWIWLYDYFSSAQFQPCPSKSQAANFQLFRAEIEKHMKRADAAEAASTIIVEQFNAQQEIIKNLDNNKEKQKCSTSSLLRK</sequence>
<reference evidence="1 2" key="1">
    <citation type="submission" date="2024-11" db="EMBL/GenBank/DDBJ databases">
        <title>A near-complete genome assembly of Cinchona calisaya.</title>
        <authorList>
            <person name="Lian D.C."/>
            <person name="Zhao X.W."/>
            <person name="Wei L."/>
        </authorList>
    </citation>
    <scope>NUCLEOTIDE SEQUENCE [LARGE SCALE GENOMIC DNA]</scope>
    <source>
        <tissue evidence="1">Nenye</tissue>
    </source>
</reference>
<organism evidence="1 2">
    <name type="scientific">Cinchona calisaya</name>
    <dbReference type="NCBI Taxonomy" id="153742"/>
    <lineage>
        <taxon>Eukaryota</taxon>
        <taxon>Viridiplantae</taxon>
        <taxon>Streptophyta</taxon>
        <taxon>Embryophyta</taxon>
        <taxon>Tracheophyta</taxon>
        <taxon>Spermatophyta</taxon>
        <taxon>Magnoliopsida</taxon>
        <taxon>eudicotyledons</taxon>
        <taxon>Gunneridae</taxon>
        <taxon>Pentapetalae</taxon>
        <taxon>asterids</taxon>
        <taxon>lamiids</taxon>
        <taxon>Gentianales</taxon>
        <taxon>Rubiaceae</taxon>
        <taxon>Cinchonoideae</taxon>
        <taxon>Cinchoneae</taxon>
        <taxon>Cinchona</taxon>
    </lineage>
</organism>
<evidence type="ECO:0000313" key="2">
    <source>
        <dbReference type="Proteomes" id="UP001630127"/>
    </source>
</evidence>
<accession>A0ABD2ZMF7</accession>
<name>A0ABD2ZMF7_9GENT</name>
<keyword evidence="2" id="KW-1185">Reference proteome</keyword>
<dbReference type="Proteomes" id="UP001630127">
    <property type="component" value="Unassembled WGS sequence"/>
</dbReference>
<gene>
    <name evidence="1" type="ORF">ACH5RR_018473</name>
</gene>
<evidence type="ECO:0000313" key="1">
    <source>
        <dbReference type="EMBL" id="KAL3520324.1"/>
    </source>
</evidence>